<dbReference type="RefSeq" id="WP_141239437.1">
    <property type="nucleotide sequence ID" value="NZ_NJGC01000128.1"/>
</dbReference>
<feature type="non-terminal residue" evidence="1">
    <location>
        <position position="108"/>
    </location>
</feature>
<protein>
    <submittedName>
        <fullName evidence="1">Uncharacterized protein</fullName>
    </submittedName>
</protein>
<gene>
    <name evidence="1" type="ORF">CEK00_21520</name>
</gene>
<dbReference type="EMBL" id="NJGC01000128">
    <property type="protein sequence ID" value="PAM64986.1"/>
    <property type="molecule type" value="Genomic_DNA"/>
</dbReference>
<evidence type="ECO:0000313" key="1">
    <source>
        <dbReference type="EMBL" id="PAM64986.1"/>
    </source>
</evidence>
<name>A0A270MYK7_STEMA</name>
<dbReference type="Proteomes" id="UP000216433">
    <property type="component" value="Unassembled WGS sequence"/>
</dbReference>
<accession>A0A270MYK7</accession>
<sequence>MTTKTTEKTQAEHLKDLLRPAEEALTVRAKTFAEDVQSLPGRLLDAEEAEEEAADRLRCIEQSYAEGDDTFSETDYSEAVDNARRTTLIAEGLRKKLAGVQVRDRASG</sequence>
<organism evidence="1 2">
    <name type="scientific">Stenotrophomonas maltophilia</name>
    <name type="common">Pseudomonas maltophilia</name>
    <name type="synonym">Xanthomonas maltophilia</name>
    <dbReference type="NCBI Taxonomy" id="40324"/>
    <lineage>
        <taxon>Bacteria</taxon>
        <taxon>Pseudomonadati</taxon>
        <taxon>Pseudomonadota</taxon>
        <taxon>Gammaproteobacteria</taxon>
        <taxon>Lysobacterales</taxon>
        <taxon>Lysobacteraceae</taxon>
        <taxon>Stenotrophomonas</taxon>
        <taxon>Stenotrophomonas maltophilia group</taxon>
    </lineage>
</organism>
<dbReference type="AlphaFoldDB" id="A0A270MYK7"/>
<proteinExistence type="predicted"/>
<comment type="caution">
    <text evidence="1">The sequence shown here is derived from an EMBL/GenBank/DDBJ whole genome shotgun (WGS) entry which is preliminary data.</text>
</comment>
<reference evidence="1 2" key="1">
    <citation type="submission" date="2017-06" db="EMBL/GenBank/DDBJ databases">
        <title>Genome sequencing and assembly of Stenotrophomonas maltophilia DF07.</title>
        <authorList>
            <person name="Iyer R."/>
        </authorList>
    </citation>
    <scope>NUCLEOTIDE SEQUENCE [LARGE SCALE GENOMIC DNA]</scope>
    <source>
        <strain evidence="1 2">DF07</strain>
    </source>
</reference>
<evidence type="ECO:0000313" key="2">
    <source>
        <dbReference type="Proteomes" id="UP000216433"/>
    </source>
</evidence>